<evidence type="ECO:0000256" key="2">
    <source>
        <dbReference type="ARBA" id="ARBA00023180"/>
    </source>
</evidence>
<accession>A0ABD1QW52</accession>
<dbReference type="EMBL" id="JBFOLK010000010">
    <property type="protein sequence ID" value="KAL2479738.1"/>
    <property type="molecule type" value="Genomic_DNA"/>
</dbReference>
<dbReference type="PANTHER" id="PTHR32444:SF98">
    <property type="entry name" value="RECEPTOR-LIKE SERINE_THREONINE-PROTEIN KINASE"/>
    <property type="match status" value="1"/>
</dbReference>
<keyword evidence="6" id="KW-1185">Reference proteome</keyword>
<dbReference type="CDD" id="cd00028">
    <property type="entry name" value="B_lectin"/>
    <property type="match status" value="1"/>
</dbReference>
<evidence type="ECO:0000313" key="6">
    <source>
        <dbReference type="Proteomes" id="UP001604336"/>
    </source>
</evidence>
<organism evidence="5 6">
    <name type="scientific">Abeliophyllum distichum</name>
    <dbReference type="NCBI Taxonomy" id="126358"/>
    <lineage>
        <taxon>Eukaryota</taxon>
        <taxon>Viridiplantae</taxon>
        <taxon>Streptophyta</taxon>
        <taxon>Embryophyta</taxon>
        <taxon>Tracheophyta</taxon>
        <taxon>Spermatophyta</taxon>
        <taxon>Magnoliopsida</taxon>
        <taxon>eudicotyledons</taxon>
        <taxon>Gunneridae</taxon>
        <taxon>Pentapetalae</taxon>
        <taxon>asterids</taxon>
        <taxon>lamiids</taxon>
        <taxon>Lamiales</taxon>
        <taxon>Oleaceae</taxon>
        <taxon>Forsythieae</taxon>
        <taxon>Abeliophyllum</taxon>
    </lineage>
</organism>
<dbReference type="InterPro" id="IPR001480">
    <property type="entry name" value="Bulb-type_lectin_dom"/>
</dbReference>
<gene>
    <name evidence="5" type="ORF">Adt_32704</name>
</gene>
<sequence>MEGSTRIAFLSSLFFSFLFICDAVDTITVNTSLTDGNYVVSSGGTFQMGFFSPDNSNNRFLGIWYKQISVRTVVWVANRDTPFNDTSGALKLTEKGNLILVNSTNDVVIWSSNSTSVSTSPVVELLDSGNLVVRGTSDGNYIWQSFDNPT</sequence>
<dbReference type="Proteomes" id="UP001604336">
    <property type="component" value="Unassembled WGS sequence"/>
</dbReference>
<proteinExistence type="predicted"/>
<reference evidence="6" key="1">
    <citation type="submission" date="2024-07" db="EMBL/GenBank/DDBJ databases">
        <title>Two chromosome-level genome assemblies of Korean endemic species Abeliophyllum distichum and Forsythia ovata (Oleaceae).</title>
        <authorList>
            <person name="Jang H."/>
        </authorList>
    </citation>
    <scope>NUCLEOTIDE SEQUENCE [LARGE SCALE GENOMIC DNA]</scope>
</reference>
<dbReference type="InterPro" id="IPR036426">
    <property type="entry name" value="Bulb-type_lectin_dom_sf"/>
</dbReference>
<dbReference type="PROSITE" id="PS50927">
    <property type="entry name" value="BULB_LECTIN"/>
    <property type="match status" value="1"/>
</dbReference>
<keyword evidence="2" id="KW-0325">Glycoprotein</keyword>
<dbReference type="SUPFAM" id="SSF51110">
    <property type="entry name" value="alpha-D-mannose-specific plant lectins"/>
    <property type="match status" value="1"/>
</dbReference>
<feature type="signal peptide" evidence="3">
    <location>
        <begin position="1"/>
        <end position="23"/>
    </location>
</feature>
<dbReference type="SMART" id="SM00108">
    <property type="entry name" value="B_lectin"/>
    <property type="match status" value="1"/>
</dbReference>
<protein>
    <submittedName>
        <fullName evidence="5">G-type lectin S-receptor-like serine/threonine-protein kinase</fullName>
    </submittedName>
</protein>
<dbReference type="PANTHER" id="PTHR32444">
    <property type="entry name" value="BULB-TYPE LECTIN DOMAIN-CONTAINING PROTEIN"/>
    <property type="match status" value="1"/>
</dbReference>
<evidence type="ECO:0000313" key="5">
    <source>
        <dbReference type="EMBL" id="KAL2479738.1"/>
    </source>
</evidence>
<evidence type="ECO:0000259" key="4">
    <source>
        <dbReference type="PROSITE" id="PS50927"/>
    </source>
</evidence>
<name>A0ABD1QW52_9LAMI</name>
<evidence type="ECO:0000256" key="1">
    <source>
        <dbReference type="ARBA" id="ARBA00022729"/>
    </source>
</evidence>
<keyword evidence="1 3" id="KW-0732">Signal</keyword>
<comment type="caution">
    <text evidence="5">The sequence shown here is derived from an EMBL/GenBank/DDBJ whole genome shotgun (WGS) entry which is preliminary data.</text>
</comment>
<dbReference type="FunFam" id="2.90.10.10:FF:000004">
    <property type="entry name" value="G-type lectin S-receptor-like serine/threonine-protein kinase"/>
    <property type="match status" value="1"/>
</dbReference>
<feature type="chain" id="PRO_5044829826" evidence="3">
    <location>
        <begin position="24"/>
        <end position="150"/>
    </location>
</feature>
<evidence type="ECO:0000256" key="3">
    <source>
        <dbReference type="SAM" id="SignalP"/>
    </source>
</evidence>
<feature type="domain" description="Bulb-type lectin" evidence="4">
    <location>
        <begin position="24"/>
        <end position="146"/>
    </location>
</feature>
<dbReference type="AlphaFoldDB" id="A0ABD1QW52"/>
<dbReference type="Gene3D" id="2.90.10.10">
    <property type="entry name" value="Bulb-type lectin domain"/>
    <property type="match status" value="1"/>
</dbReference>
<dbReference type="Pfam" id="PF01453">
    <property type="entry name" value="B_lectin"/>
    <property type="match status" value="1"/>
</dbReference>